<feature type="region of interest" description="Disordered" evidence="2">
    <location>
        <begin position="286"/>
        <end position="329"/>
    </location>
</feature>
<evidence type="ECO:0000259" key="3">
    <source>
        <dbReference type="Pfam" id="PF01370"/>
    </source>
</evidence>
<dbReference type="Proteomes" id="UP001500194">
    <property type="component" value="Unassembled WGS sequence"/>
</dbReference>
<dbReference type="InterPro" id="IPR036291">
    <property type="entry name" value="NAD(P)-bd_dom_sf"/>
</dbReference>
<dbReference type="InterPro" id="IPR001509">
    <property type="entry name" value="Epimerase_deHydtase"/>
</dbReference>
<organism evidence="4 5">
    <name type="scientific">Salarchaeum japonicum</name>
    <dbReference type="NCBI Taxonomy" id="555573"/>
    <lineage>
        <taxon>Archaea</taxon>
        <taxon>Methanobacteriati</taxon>
        <taxon>Methanobacteriota</taxon>
        <taxon>Stenosarchaea group</taxon>
        <taxon>Halobacteria</taxon>
        <taxon>Halobacteriales</taxon>
        <taxon>Halobacteriaceae</taxon>
    </lineage>
</organism>
<keyword evidence="5" id="KW-1185">Reference proteome</keyword>
<feature type="domain" description="NAD-dependent epimerase/dehydratase" evidence="3">
    <location>
        <begin position="4"/>
        <end position="224"/>
    </location>
</feature>
<dbReference type="Pfam" id="PF01370">
    <property type="entry name" value="Epimerase"/>
    <property type="match status" value="1"/>
</dbReference>
<evidence type="ECO:0000313" key="4">
    <source>
        <dbReference type="EMBL" id="GAA0654340.1"/>
    </source>
</evidence>
<comment type="similarity">
    <text evidence="1">Belongs to the NAD(P)-dependent epimerase/dehydratase family.</text>
</comment>
<dbReference type="Gene3D" id="3.40.50.720">
    <property type="entry name" value="NAD(P)-binding Rossmann-like Domain"/>
    <property type="match status" value="1"/>
</dbReference>
<dbReference type="RefSeq" id="WP_227260470.1">
    <property type="nucleotide sequence ID" value="NZ_BAAADU010000002.1"/>
</dbReference>
<dbReference type="AlphaFoldDB" id="A0AAV3T131"/>
<dbReference type="EMBL" id="BAAADU010000002">
    <property type="protein sequence ID" value="GAA0654340.1"/>
    <property type="molecule type" value="Genomic_DNA"/>
</dbReference>
<reference evidence="4 5" key="1">
    <citation type="journal article" date="2019" name="Int. J. Syst. Evol. Microbiol.">
        <title>The Global Catalogue of Microorganisms (GCM) 10K type strain sequencing project: providing services to taxonomists for standard genome sequencing and annotation.</title>
        <authorList>
            <consortium name="The Broad Institute Genomics Platform"/>
            <consortium name="The Broad Institute Genome Sequencing Center for Infectious Disease"/>
            <person name="Wu L."/>
            <person name="Ma J."/>
        </authorList>
    </citation>
    <scope>NUCLEOTIDE SEQUENCE [LARGE SCALE GENOMIC DNA]</scope>
    <source>
        <strain evidence="4 5">JCM 16327</strain>
    </source>
</reference>
<gene>
    <name evidence="4" type="ORF">GCM10009019_17410</name>
</gene>
<dbReference type="PANTHER" id="PTHR43000">
    <property type="entry name" value="DTDP-D-GLUCOSE 4,6-DEHYDRATASE-RELATED"/>
    <property type="match status" value="1"/>
</dbReference>
<dbReference type="GeneID" id="68573581"/>
<comment type="caution">
    <text evidence="4">The sequence shown here is derived from an EMBL/GenBank/DDBJ whole genome shotgun (WGS) entry which is preliminary data.</text>
</comment>
<name>A0AAV3T131_9EURY</name>
<evidence type="ECO:0000313" key="5">
    <source>
        <dbReference type="Proteomes" id="UP001500194"/>
    </source>
</evidence>
<feature type="compositionally biased region" description="Basic and acidic residues" evidence="2">
    <location>
        <begin position="294"/>
        <end position="329"/>
    </location>
</feature>
<dbReference type="SUPFAM" id="SSF51735">
    <property type="entry name" value="NAD(P)-binding Rossmann-fold domains"/>
    <property type="match status" value="1"/>
</dbReference>
<proteinExistence type="inferred from homology"/>
<evidence type="ECO:0000256" key="1">
    <source>
        <dbReference type="ARBA" id="ARBA00007637"/>
    </source>
</evidence>
<evidence type="ECO:0000256" key="2">
    <source>
        <dbReference type="SAM" id="MobiDB-lite"/>
    </source>
</evidence>
<accession>A0AAV3T131</accession>
<sequence length="329" mass="36784">MDSALVVGGTRFIGRHTVEELVEHDYHVTLFNRGSHENPFVDYADVHHVRGDRGNDEELLSAKREVEPDVVFDFAAYHPEEVRSAVEIFADVDAYVYVSSGAAYDRDDIPKREDETPIKECTPDQAVDDSYDTYGNRKAEGDRAVFEAADRGVNAMSVRPTVVYGPFDYTERLDYWVSRVEEHDRVVVPGDGTNVWQRVYVEDVASLLRLVAENGTPGNAYNAGDQNSLTLERTIEEVASALDTDVEVVHASERELSTVNLDLADFPLYRPYPHVLDTHRAESVGWESTPVSEAMERTVGESAESDRDGADVGPARETEERLLDVLDTV</sequence>
<protein>
    <submittedName>
        <fullName evidence="4">SDR family oxidoreductase</fullName>
    </submittedName>
</protein>